<dbReference type="AlphaFoldDB" id="A0A4R8DNQ9"/>
<dbReference type="EMBL" id="SODV01000001">
    <property type="protein sequence ID" value="TDW99448.1"/>
    <property type="molecule type" value="Genomic_DNA"/>
</dbReference>
<evidence type="ECO:0000313" key="3">
    <source>
        <dbReference type="Proteomes" id="UP000294498"/>
    </source>
</evidence>
<sequence length="124" mass="14149">MGFGPEHRMINQYEVAACLKDELPQVSRGLSPLAALDVVANIQELTDYARKMASLMNLKEVRKCMVFAEKMYGKGNKYVRDVIENVFVFSFSTLFLGDRPRRKQLQALIPLSLYSVYVRQITAP</sequence>
<evidence type="ECO:0000313" key="2">
    <source>
        <dbReference type="EMBL" id="TDW99448.1"/>
    </source>
</evidence>
<protein>
    <recommendedName>
        <fullName evidence="1">DUF7674 domain-containing protein</fullName>
    </recommendedName>
</protein>
<dbReference type="InterPro" id="IPR056091">
    <property type="entry name" value="DUF7674"/>
</dbReference>
<evidence type="ECO:0000259" key="1">
    <source>
        <dbReference type="Pfam" id="PF24722"/>
    </source>
</evidence>
<reference evidence="2 3" key="1">
    <citation type="submission" date="2019-03" db="EMBL/GenBank/DDBJ databases">
        <title>Genomic Encyclopedia of Type Strains, Phase IV (KMG-IV): sequencing the most valuable type-strain genomes for metagenomic binning, comparative biology and taxonomic classification.</title>
        <authorList>
            <person name="Goeker M."/>
        </authorList>
    </citation>
    <scope>NUCLEOTIDE SEQUENCE [LARGE SCALE GENOMIC DNA]</scope>
    <source>
        <strain evidence="2 3">DSM 100059</strain>
    </source>
</reference>
<name>A0A4R8DNQ9_9BACT</name>
<keyword evidence="3" id="KW-1185">Reference proteome</keyword>
<organism evidence="2 3">
    <name type="scientific">Dinghuibacter silviterrae</name>
    <dbReference type="NCBI Taxonomy" id="1539049"/>
    <lineage>
        <taxon>Bacteria</taxon>
        <taxon>Pseudomonadati</taxon>
        <taxon>Bacteroidota</taxon>
        <taxon>Chitinophagia</taxon>
        <taxon>Chitinophagales</taxon>
        <taxon>Chitinophagaceae</taxon>
        <taxon>Dinghuibacter</taxon>
    </lineage>
</organism>
<proteinExistence type="predicted"/>
<gene>
    <name evidence="2" type="ORF">EDB95_0458</name>
</gene>
<feature type="domain" description="DUF7674" evidence="1">
    <location>
        <begin position="17"/>
        <end position="121"/>
    </location>
</feature>
<accession>A0A4R8DNQ9</accession>
<dbReference type="Proteomes" id="UP000294498">
    <property type="component" value="Unassembled WGS sequence"/>
</dbReference>
<dbReference type="Pfam" id="PF24722">
    <property type="entry name" value="DUF7674"/>
    <property type="match status" value="1"/>
</dbReference>
<comment type="caution">
    <text evidence="2">The sequence shown here is derived from an EMBL/GenBank/DDBJ whole genome shotgun (WGS) entry which is preliminary data.</text>
</comment>